<dbReference type="Proteomes" id="UP000887574">
    <property type="component" value="Unplaced"/>
</dbReference>
<keyword evidence="1" id="KW-1185">Reference proteome</keyword>
<name>A0A915D9Y9_9BILA</name>
<accession>A0A915D9Y9</accession>
<dbReference type="WBParaSite" id="jg17403">
    <property type="protein sequence ID" value="jg17403"/>
    <property type="gene ID" value="jg17403"/>
</dbReference>
<organism evidence="1 2">
    <name type="scientific">Ditylenchus dipsaci</name>
    <dbReference type="NCBI Taxonomy" id="166011"/>
    <lineage>
        <taxon>Eukaryota</taxon>
        <taxon>Metazoa</taxon>
        <taxon>Ecdysozoa</taxon>
        <taxon>Nematoda</taxon>
        <taxon>Chromadorea</taxon>
        <taxon>Rhabditida</taxon>
        <taxon>Tylenchina</taxon>
        <taxon>Tylenchomorpha</taxon>
        <taxon>Sphaerularioidea</taxon>
        <taxon>Anguinidae</taxon>
        <taxon>Anguininae</taxon>
        <taxon>Ditylenchus</taxon>
    </lineage>
</organism>
<evidence type="ECO:0000313" key="2">
    <source>
        <dbReference type="WBParaSite" id="jg17400"/>
    </source>
</evidence>
<reference evidence="2 3" key="1">
    <citation type="submission" date="2022-11" db="UniProtKB">
        <authorList>
            <consortium name="WormBaseParasite"/>
        </authorList>
    </citation>
    <scope>IDENTIFICATION</scope>
</reference>
<dbReference type="WBParaSite" id="jg17400">
    <property type="protein sequence ID" value="jg17400"/>
    <property type="gene ID" value="jg17400"/>
</dbReference>
<evidence type="ECO:0000313" key="3">
    <source>
        <dbReference type="WBParaSite" id="jg17403"/>
    </source>
</evidence>
<evidence type="ECO:0000313" key="1">
    <source>
        <dbReference type="Proteomes" id="UP000887574"/>
    </source>
</evidence>
<sequence length="186" mass="20873">MAEDEQNFLAKYLSQITRMPMAFFYEIAAFLVGGLKADREQARQNFKDELRETLHYYHHTMIRDTTNKENSFGRLSVTVISLAANDSVNSVDIAACSFLVNATNELLISAGEVGLPTAMVYKRDIDLGQQLEVIKRLRAKGFVGLKCGSKAEKISVLAVACSRLQNNPNVKGRHFWLLNEMIKDIA</sequence>
<dbReference type="AlphaFoldDB" id="A0A915D9Y9"/>
<proteinExistence type="predicted"/>
<protein>
    <submittedName>
        <fullName evidence="2 3">Uncharacterized protein</fullName>
    </submittedName>
</protein>